<dbReference type="InterPro" id="IPR029058">
    <property type="entry name" value="AB_hydrolase_fold"/>
</dbReference>
<dbReference type="Pfam" id="PF05705">
    <property type="entry name" value="DUF829"/>
    <property type="match status" value="1"/>
</dbReference>
<evidence type="ECO:0000256" key="3">
    <source>
        <dbReference type="ARBA" id="ARBA00022989"/>
    </source>
</evidence>
<accession>A0A8K0W576</accession>
<name>A0A8K0W576_9PLEO</name>
<sequence>MSIAKVEDPTTHFFPLGPRISLYTPEHHVPGELIILCTWLGAALKHINKYIQMHCTIAPNARILLIQSDVSIVTSSYSSQAKLIVPAVQAVEAVLAECTSSPKILVHTFSNGGPSNLTQLLLALHSSRHQALPITGLILDSGPAVGKYAKSHHSMLLSLQRSIPWVVGWVICHCILILLFTSIAIGRYEKPETMWRRSILDEKFVGERDEERNGQKSKRKVCYVYSKTDEHVDYADVLGHAQMAREKGWDVRVEESVGTGHCGHGRGLEGKVRYEGIIRNCWEEEVE</sequence>
<dbReference type="Proteomes" id="UP000813461">
    <property type="component" value="Unassembled WGS sequence"/>
</dbReference>
<keyword evidence="9" id="KW-1185">Reference proteome</keyword>
<feature type="transmembrane region" description="Helical" evidence="7">
    <location>
        <begin position="165"/>
        <end position="188"/>
    </location>
</feature>
<reference evidence="8" key="1">
    <citation type="journal article" date="2021" name="Nat. Commun.">
        <title>Genetic determinants of endophytism in the Arabidopsis root mycobiome.</title>
        <authorList>
            <person name="Mesny F."/>
            <person name="Miyauchi S."/>
            <person name="Thiergart T."/>
            <person name="Pickel B."/>
            <person name="Atanasova L."/>
            <person name="Karlsson M."/>
            <person name="Huettel B."/>
            <person name="Barry K.W."/>
            <person name="Haridas S."/>
            <person name="Chen C."/>
            <person name="Bauer D."/>
            <person name="Andreopoulos W."/>
            <person name="Pangilinan J."/>
            <person name="LaButti K."/>
            <person name="Riley R."/>
            <person name="Lipzen A."/>
            <person name="Clum A."/>
            <person name="Drula E."/>
            <person name="Henrissat B."/>
            <person name="Kohler A."/>
            <person name="Grigoriev I.V."/>
            <person name="Martin F.M."/>
            <person name="Hacquard S."/>
        </authorList>
    </citation>
    <scope>NUCLEOTIDE SEQUENCE</scope>
    <source>
        <strain evidence="8">MPI-SDFR-AT-0120</strain>
    </source>
</reference>
<evidence type="ECO:0000256" key="1">
    <source>
        <dbReference type="ARBA" id="ARBA00007387"/>
    </source>
</evidence>
<dbReference type="AlphaFoldDB" id="A0A8K0W576"/>
<evidence type="ECO:0000256" key="4">
    <source>
        <dbReference type="ARBA" id="ARBA00023136"/>
    </source>
</evidence>
<dbReference type="OrthoDB" id="77878at2759"/>
<keyword evidence="4 7" id="KW-0472">Membrane</keyword>
<dbReference type="EMBL" id="JAGMVJ010000001">
    <property type="protein sequence ID" value="KAH7095619.1"/>
    <property type="molecule type" value="Genomic_DNA"/>
</dbReference>
<dbReference type="SUPFAM" id="SSF53474">
    <property type="entry name" value="alpha/beta-Hydrolases"/>
    <property type="match status" value="1"/>
</dbReference>
<gene>
    <name evidence="8" type="ORF">FB567DRAFT_34859</name>
</gene>
<dbReference type="GO" id="GO:0005640">
    <property type="term" value="C:nuclear outer membrane"/>
    <property type="evidence" value="ECO:0007669"/>
    <property type="project" value="UniProtKB-SubCell"/>
</dbReference>
<evidence type="ECO:0000256" key="2">
    <source>
        <dbReference type="ARBA" id="ARBA00022692"/>
    </source>
</evidence>
<dbReference type="PANTHER" id="PTHR12265">
    <property type="entry name" value="TRANSMEMBRANE PROTEIN 53"/>
    <property type="match status" value="1"/>
</dbReference>
<dbReference type="InterPro" id="IPR008547">
    <property type="entry name" value="DUF829_TMEM53"/>
</dbReference>
<dbReference type="PANTHER" id="PTHR12265:SF30">
    <property type="entry name" value="TRANSMEMBRANE PROTEIN 53"/>
    <property type="match status" value="1"/>
</dbReference>
<protein>
    <submittedName>
        <fullName evidence="8">Indole-diterpene biosynthesis protein-like protein PaxU</fullName>
    </submittedName>
</protein>
<evidence type="ECO:0000256" key="7">
    <source>
        <dbReference type="SAM" id="Phobius"/>
    </source>
</evidence>
<proteinExistence type="inferred from homology"/>
<keyword evidence="2 7" id="KW-0812">Transmembrane</keyword>
<comment type="similarity">
    <text evidence="1">Belongs to the TMEM53 family.</text>
</comment>
<keyword evidence="5" id="KW-0539">Nucleus</keyword>
<evidence type="ECO:0000313" key="9">
    <source>
        <dbReference type="Proteomes" id="UP000813461"/>
    </source>
</evidence>
<comment type="caution">
    <text evidence="8">The sequence shown here is derived from an EMBL/GenBank/DDBJ whole genome shotgun (WGS) entry which is preliminary data.</text>
</comment>
<organism evidence="8 9">
    <name type="scientific">Paraphoma chrysanthemicola</name>
    <dbReference type="NCBI Taxonomy" id="798071"/>
    <lineage>
        <taxon>Eukaryota</taxon>
        <taxon>Fungi</taxon>
        <taxon>Dikarya</taxon>
        <taxon>Ascomycota</taxon>
        <taxon>Pezizomycotina</taxon>
        <taxon>Dothideomycetes</taxon>
        <taxon>Pleosporomycetidae</taxon>
        <taxon>Pleosporales</taxon>
        <taxon>Pleosporineae</taxon>
        <taxon>Phaeosphaeriaceae</taxon>
        <taxon>Paraphoma</taxon>
    </lineage>
</organism>
<evidence type="ECO:0000256" key="6">
    <source>
        <dbReference type="ARBA" id="ARBA00034303"/>
    </source>
</evidence>
<keyword evidence="3 7" id="KW-1133">Transmembrane helix</keyword>
<evidence type="ECO:0000256" key="5">
    <source>
        <dbReference type="ARBA" id="ARBA00023242"/>
    </source>
</evidence>
<comment type="subcellular location">
    <subcellularLocation>
        <location evidence="6">Nucleus outer membrane</location>
        <topology evidence="6">Single-pass membrane protein</topology>
    </subcellularLocation>
</comment>
<evidence type="ECO:0000313" key="8">
    <source>
        <dbReference type="EMBL" id="KAH7095619.1"/>
    </source>
</evidence>